<reference evidence="2" key="1">
    <citation type="journal article" date="2011" name="Nat. Genet.">
        <title>The Arabidopsis lyrata genome sequence and the basis of rapid genome size change.</title>
        <authorList>
            <person name="Hu T.T."/>
            <person name="Pattyn P."/>
            <person name="Bakker E.G."/>
            <person name="Cao J."/>
            <person name="Cheng J.-F."/>
            <person name="Clark R.M."/>
            <person name="Fahlgren N."/>
            <person name="Fawcett J.A."/>
            <person name="Grimwood J."/>
            <person name="Gundlach H."/>
            <person name="Haberer G."/>
            <person name="Hollister J.D."/>
            <person name="Ossowski S."/>
            <person name="Ottilar R.P."/>
            <person name="Salamov A.A."/>
            <person name="Schneeberger K."/>
            <person name="Spannagl M."/>
            <person name="Wang X."/>
            <person name="Yang L."/>
            <person name="Nasrallah M.E."/>
            <person name="Bergelson J."/>
            <person name="Carrington J.C."/>
            <person name="Gaut B.S."/>
            <person name="Schmutz J."/>
            <person name="Mayer K.F.X."/>
            <person name="Van de Peer Y."/>
            <person name="Grigoriev I.V."/>
            <person name="Nordborg M."/>
            <person name="Weigel D."/>
            <person name="Guo Y.-L."/>
        </authorList>
    </citation>
    <scope>NUCLEOTIDE SEQUENCE [LARGE SCALE GENOMIC DNA]</scope>
    <source>
        <strain evidence="2">cv. MN47</strain>
    </source>
</reference>
<proteinExistence type="predicted"/>
<name>D7L0Q1_ARALL</name>
<gene>
    <name evidence="1" type="ORF">ARALYDRAFT_673072</name>
</gene>
<evidence type="ECO:0000313" key="2">
    <source>
        <dbReference type="Proteomes" id="UP000008694"/>
    </source>
</evidence>
<dbReference type="Gramene" id="Al_scaffold_0003_2269">
    <property type="protein sequence ID" value="Al_scaffold_0003_2269"/>
    <property type="gene ID" value="Al_scaffold_0003_2269"/>
</dbReference>
<protein>
    <submittedName>
        <fullName evidence="1">Predicted protein</fullName>
    </submittedName>
</protein>
<accession>D7L0Q1</accession>
<evidence type="ECO:0000313" key="1">
    <source>
        <dbReference type="EMBL" id="EFH61685.1"/>
    </source>
</evidence>
<dbReference type="Proteomes" id="UP000008694">
    <property type="component" value="Unassembled WGS sequence"/>
</dbReference>
<dbReference type="HOGENOM" id="CLU_2486389_0_0_1"/>
<sequence>MCSDHCKSRQRAAEGAQTIVKVIRAVVDAQTVVQVIGDAESRSECCEDQRAAEGAQRIVKIKELQNAFLESVKIEAAKGASNSIFYI</sequence>
<organism evidence="2">
    <name type="scientific">Arabidopsis lyrata subsp. lyrata</name>
    <name type="common">Lyre-leaved rock-cress</name>
    <dbReference type="NCBI Taxonomy" id="81972"/>
    <lineage>
        <taxon>Eukaryota</taxon>
        <taxon>Viridiplantae</taxon>
        <taxon>Streptophyta</taxon>
        <taxon>Embryophyta</taxon>
        <taxon>Tracheophyta</taxon>
        <taxon>Spermatophyta</taxon>
        <taxon>Magnoliopsida</taxon>
        <taxon>eudicotyledons</taxon>
        <taxon>Gunneridae</taxon>
        <taxon>Pentapetalae</taxon>
        <taxon>rosids</taxon>
        <taxon>malvids</taxon>
        <taxon>Brassicales</taxon>
        <taxon>Brassicaceae</taxon>
        <taxon>Camelineae</taxon>
        <taxon>Arabidopsis</taxon>
    </lineage>
</organism>
<keyword evidence="2" id="KW-1185">Reference proteome</keyword>
<dbReference type="AlphaFoldDB" id="D7L0Q1"/>
<dbReference type="EMBL" id="GL348715">
    <property type="protein sequence ID" value="EFH61685.1"/>
    <property type="molecule type" value="Genomic_DNA"/>
</dbReference>